<keyword evidence="2" id="KW-1133">Transmembrane helix</keyword>
<feature type="region of interest" description="Disordered" evidence="1">
    <location>
        <begin position="1"/>
        <end position="127"/>
    </location>
</feature>
<keyword evidence="4" id="KW-1185">Reference proteome</keyword>
<feature type="compositionally biased region" description="Low complexity" evidence="1">
    <location>
        <begin position="1"/>
        <end position="126"/>
    </location>
</feature>
<dbReference type="RefSeq" id="XP_062628052.1">
    <property type="nucleotide sequence ID" value="XM_062772068.1"/>
</dbReference>
<dbReference type="GeneID" id="87808752"/>
<feature type="region of interest" description="Disordered" evidence="1">
    <location>
        <begin position="386"/>
        <end position="422"/>
    </location>
</feature>
<protein>
    <submittedName>
        <fullName evidence="3">Uncharacterized protein</fullName>
    </submittedName>
</protein>
<gene>
    <name evidence="3" type="ORF">LOC62_04G005523</name>
</gene>
<sequence length="422" mass="43715">MSAQDSSSGGVTSSPTVEPTTSPSNSPTHDSTTTTPSQPPSSSTTTTEHSTTTTTTEPPSSTTTTSNPPTTTSATPTTTSNIPTTTPSSAVTTSASPSQAPPSQSTSTLVVPPSTTSHASPTTIPTQIVTTDSAGRSVTASASLVLSTDANGNIITVTQYVPTTHAPGTESSHGASNFFDNTGAVAGVFVVIGLVVTAIIVTFTFIMLRRRRRQRLDRDVAAAAAAAAAASHSRFDEEDDQPSMTQYGGYYTATNSGHSVDQQQGNLHHGYDYEDPSGGYDPYAAHLVDVPPIGDRSSTATAPGLAGFGATSATSNYYNGHPHDVDYSQGDYGHTYGDPQYDVAHQYAAPMQGLAPVAEMSAEGHSDHQHQQQNYYNSYAYNDDPYEGYAAPGGALPRQDSSGSVGSHGDHHGGRDLTVTNA</sequence>
<name>A0AAF1BLB8_9TREE</name>
<organism evidence="3 4">
    <name type="scientific">Vanrija pseudolonga</name>
    <dbReference type="NCBI Taxonomy" id="143232"/>
    <lineage>
        <taxon>Eukaryota</taxon>
        <taxon>Fungi</taxon>
        <taxon>Dikarya</taxon>
        <taxon>Basidiomycota</taxon>
        <taxon>Agaricomycotina</taxon>
        <taxon>Tremellomycetes</taxon>
        <taxon>Trichosporonales</taxon>
        <taxon>Trichosporonaceae</taxon>
        <taxon>Vanrija</taxon>
    </lineage>
</organism>
<dbReference type="Proteomes" id="UP000827549">
    <property type="component" value="Chromosome 4"/>
</dbReference>
<evidence type="ECO:0000313" key="3">
    <source>
        <dbReference type="EMBL" id="WOO82020.1"/>
    </source>
</evidence>
<reference evidence="3" key="1">
    <citation type="submission" date="2023-10" db="EMBL/GenBank/DDBJ databases">
        <authorList>
            <person name="Noh H."/>
        </authorList>
    </citation>
    <scope>NUCLEOTIDE SEQUENCE</scope>
    <source>
        <strain evidence="3">DUCC4014</strain>
    </source>
</reference>
<evidence type="ECO:0000313" key="4">
    <source>
        <dbReference type="Proteomes" id="UP000827549"/>
    </source>
</evidence>
<evidence type="ECO:0000256" key="2">
    <source>
        <dbReference type="SAM" id="Phobius"/>
    </source>
</evidence>
<keyword evidence="2" id="KW-0472">Membrane</keyword>
<evidence type="ECO:0000256" key="1">
    <source>
        <dbReference type="SAM" id="MobiDB-lite"/>
    </source>
</evidence>
<dbReference type="AlphaFoldDB" id="A0AAF1BLB8"/>
<feature type="region of interest" description="Disordered" evidence="1">
    <location>
        <begin position="252"/>
        <end position="275"/>
    </location>
</feature>
<proteinExistence type="predicted"/>
<accession>A0AAF1BLB8</accession>
<keyword evidence="2" id="KW-0812">Transmembrane</keyword>
<dbReference type="EMBL" id="CP086717">
    <property type="protein sequence ID" value="WOO82020.1"/>
    <property type="molecule type" value="Genomic_DNA"/>
</dbReference>
<feature type="transmembrane region" description="Helical" evidence="2">
    <location>
        <begin position="184"/>
        <end position="208"/>
    </location>
</feature>
<feature type="compositionally biased region" description="Polar residues" evidence="1">
    <location>
        <begin position="252"/>
        <end position="266"/>
    </location>
</feature>